<dbReference type="Proteomes" id="UP001209083">
    <property type="component" value="Chromosome"/>
</dbReference>
<evidence type="ECO:0000256" key="6">
    <source>
        <dbReference type="ARBA" id="ARBA00022989"/>
    </source>
</evidence>
<dbReference type="InterPro" id="IPR051201">
    <property type="entry name" value="Chloro_Bact_Ser_Proteases"/>
</dbReference>
<feature type="transmembrane region" description="Helical" evidence="8">
    <location>
        <begin position="64"/>
        <end position="85"/>
    </location>
</feature>
<comment type="similarity">
    <text evidence="2">Belongs to the peptidase S1C family.</text>
</comment>
<proteinExistence type="inferred from homology"/>
<dbReference type="Gene3D" id="2.40.10.10">
    <property type="entry name" value="Trypsin-like serine proteases"/>
    <property type="match status" value="2"/>
</dbReference>
<dbReference type="SUPFAM" id="SSF50494">
    <property type="entry name" value="Trypsin-like serine proteases"/>
    <property type="match status" value="1"/>
</dbReference>
<evidence type="ECO:0000313" key="10">
    <source>
        <dbReference type="Proteomes" id="UP001209083"/>
    </source>
</evidence>
<keyword evidence="10" id="KW-1185">Reference proteome</keyword>
<feature type="transmembrane region" description="Helical" evidence="8">
    <location>
        <begin position="31"/>
        <end position="52"/>
    </location>
</feature>
<dbReference type="PRINTS" id="PR00834">
    <property type="entry name" value="PROTEASES2C"/>
</dbReference>
<keyword evidence="6 8" id="KW-1133">Transmembrane helix</keyword>
<dbReference type="EC" id="3.4.21.-" evidence="9"/>
<feature type="transmembrane region" description="Helical" evidence="8">
    <location>
        <begin position="105"/>
        <end position="125"/>
    </location>
</feature>
<dbReference type="InterPro" id="IPR047680">
    <property type="entry name" value="MarP-like"/>
</dbReference>
<protein>
    <submittedName>
        <fullName evidence="9">MarP family serine protease</fullName>
        <ecNumber evidence="9">3.4.21.-</ecNumber>
    </submittedName>
</protein>
<dbReference type="Pfam" id="PF13365">
    <property type="entry name" value="Trypsin_2"/>
    <property type="match status" value="1"/>
</dbReference>
<dbReference type="NCBIfam" id="NF033740">
    <property type="entry name" value="MarP_fam_protase"/>
    <property type="match status" value="1"/>
</dbReference>
<evidence type="ECO:0000256" key="1">
    <source>
        <dbReference type="ARBA" id="ARBA00004141"/>
    </source>
</evidence>
<dbReference type="EMBL" id="CP090958">
    <property type="protein sequence ID" value="WGW11141.1"/>
    <property type="molecule type" value="Genomic_DNA"/>
</dbReference>
<keyword evidence="4 8" id="KW-0812">Transmembrane</keyword>
<evidence type="ECO:0000256" key="8">
    <source>
        <dbReference type="SAM" id="Phobius"/>
    </source>
</evidence>
<keyword evidence="5 9" id="KW-0378">Hydrolase</keyword>
<accession>A0ABY8QSC3</accession>
<dbReference type="InterPro" id="IPR009003">
    <property type="entry name" value="Peptidase_S1_PA"/>
</dbReference>
<dbReference type="RefSeq" id="WP_349637924.1">
    <property type="nucleotide sequence ID" value="NZ_CP090958.1"/>
</dbReference>
<dbReference type="PANTHER" id="PTHR43343:SF3">
    <property type="entry name" value="PROTEASE DO-LIKE 8, CHLOROPLASTIC"/>
    <property type="match status" value="1"/>
</dbReference>
<reference evidence="9 10" key="1">
    <citation type="submission" date="2023-05" db="EMBL/GenBank/DDBJ databases">
        <title>Lithophilousrod everest ZFBP1038 complete genpme.</title>
        <authorList>
            <person name="Tian M."/>
        </authorList>
    </citation>
    <scope>NUCLEOTIDE SEQUENCE [LARGE SCALE GENOMIC DNA]</scope>
    <source>
        <strain evidence="9 10">ZFBP1038</strain>
    </source>
</reference>
<keyword evidence="7 8" id="KW-0472">Membrane</keyword>
<dbReference type="InterPro" id="IPR001940">
    <property type="entry name" value="Peptidase_S1C"/>
</dbReference>
<dbReference type="GO" id="GO:0008233">
    <property type="term" value="F:peptidase activity"/>
    <property type="evidence" value="ECO:0007669"/>
    <property type="project" value="UniProtKB-KW"/>
</dbReference>
<evidence type="ECO:0000256" key="5">
    <source>
        <dbReference type="ARBA" id="ARBA00022801"/>
    </source>
</evidence>
<dbReference type="InterPro" id="IPR003825">
    <property type="entry name" value="Colicin-V_CvpA"/>
</dbReference>
<evidence type="ECO:0000256" key="4">
    <source>
        <dbReference type="ARBA" id="ARBA00022692"/>
    </source>
</evidence>
<comment type="subcellular location">
    <subcellularLocation>
        <location evidence="1">Membrane</location>
        <topology evidence="1">Multi-pass membrane protein</topology>
    </subcellularLocation>
</comment>
<dbReference type="PANTHER" id="PTHR43343">
    <property type="entry name" value="PEPTIDASE S12"/>
    <property type="match status" value="1"/>
</dbReference>
<gene>
    <name evidence="9" type="ORF">LWF01_13700</name>
</gene>
<sequence length="396" mass="40939">MSFVDIVLLIVAVLVAIGGWRRGALVGVLSLIGFIAGIWLASAALPASTAWLQDHDMLSSQWKPLFGLVVVLIAGFVVQTLGYMLGVRIRASLGDGVVRGLDSVGGVLASLLAACLVVWLAAGFIRTTPYVAPNSWVASSRAVAGLDRAIPLPSAQVLGQVGEVLEASGFPSVFSGQPEQIRSIDAPDAGAVEGVRGAEDSIVKIYGESQRCGAATEGSGWVMSDRRVVTNAHVVAGAEKMIVQVGGVGEAYRADVVAFDAARDVAVLKVDELPAEPLTVGTELDTGDSAVVAGFPNDGPYTLSPSRVRETIMARGLDIYNKETVVREIYSLRGIVRPGNSGGPMLDASGDVVGLVFAKSAADDSTGYALTMDEIAPVLNEGKGSEEVSTGACSVA</sequence>
<evidence type="ECO:0000256" key="7">
    <source>
        <dbReference type="ARBA" id="ARBA00023136"/>
    </source>
</evidence>
<evidence type="ECO:0000256" key="2">
    <source>
        <dbReference type="ARBA" id="ARBA00010541"/>
    </source>
</evidence>
<dbReference type="Pfam" id="PF02674">
    <property type="entry name" value="Colicin_V"/>
    <property type="match status" value="1"/>
</dbReference>
<dbReference type="GO" id="GO:0006508">
    <property type="term" value="P:proteolysis"/>
    <property type="evidence" value="ECO:0007669"/>
    <property type="project" value="UniProtKB-KW"/>
</dbReference>
<name>A0ABY8QSC3_9MICO</name>
<organism evidence="9 10">
    <name type="scientific">Saxibacter everestensis</name>
    <dbReference type="NCBI Taxonomy" id="2909229"/>
    <lineage>
        <taxon>Bacteria</taxon>
        <taxon>Bacillati</taxon>
        <taxon>Actinomycetota</taxon>
        <taxon>Actinomycetes</taxon>
        <taxon>Micrococcales</taxon>
        <taxon>Brevibacteriaceae</taxon>
        <taxon>Saxibacter</taxon>
    </lineage>
</organism>
<dbReference type="InterPro" id="IPR043504">
    <property type="entry name" value="Peptidase_S1_PA_chymotrypsin"/>
</dbReference>
<evidence type="ECO:0000313" key="9">
    <source>
        <dbReference type="EMBL" id="WGW11141.1"/>
    </source>
</evidence>
<keyword evidence="3 9" id="KW-0645">Protease</keyword>
<evidence type="ECO:0000256" key="3">
    <source>
        <dbReference type="ARBA" id="ARBA00022670"/>
    </source>
</evidence>